<dbReference type="AlphaFoldDB" id="A0A183AMN9"/>
<evidence type="ECO:0000313" key="3">
    <source>
        <dbReference type="Proteomes" id="UP000272942"/>
    </source>
</evidence>
<feature type="compositionally biased region" description="Polar residues" evidence="1">
    <location>
        <begin position="209"/>
        <end position="240"/>
    </location>
</feature>
<evidence type="ECO:0000313" key="4">
    <source>
        <dbReference type="WBParaSite" id="ECPE_0000824801-mRNA-1"/>
    </source>
</evidence>
<gene>
    <name evidence="2" type="ORF">ECPE_LOCUS8224</name>
</gene>
<dbReference type="WBParaSite" id="ECPE_0000824801-mRNA-1">
    <property type="protein sequence ID" value="ECPE_0000824801-mRNA-1"/>
    <property type="gene ID" value="ECPE_0000824801"/>
</dbReference>
<accession>A0A183AMN9</accession>
<feature type="region of interest" description="Disordered" evidence="1">
    <location>
        <begin position="24"/>
        <end position="66"/>
    </location>
</feature>
<proteinExistence type="predicted"/>
<protein>
    <submittedName>
        <fullName evidence="2 4">Uncharacterized protein</fullName>
    </submittedName>
</protein>
<feature type="region of interest" description="Disordered" evidence="1">
    <location>
        <begin position="283"/>
        <end position="302"/>
    </location>
</feature>
<name>A0A183AMN9_9TREM</name>
<reference evidence="4" key="1">
    <citation type="submission" date="2016-06" db="UniProtKB">
        <authorList>
            <consortium name="WormBaseParasite"/>
        </authorList>
    </citation>
    <scope>IDENTIFICATION</scope>
</reference>
<dbReference type="OrthoDB" id="1034557at2759"/>
<sequence>MENDVRPGASEDVPACADHVAQLQEHQRIQNQPGRVATPPRVPPNAPVESDGHKESAPGTGRTRADMFPGSTNALFLDVGALAPRNAYCALCDTHEYLHRVDLPAYLISPCYHCREWLAREAKISPEILLDLHLRHSIPWPAFLQARFNLPPDGRSIEELISYDCRWRSRQPCRCLVSSGGPLLPPCVEFPWLCPPASTAAWDLGTGAPGTQSSQPPTSATLAPTESNTTDPVSPTTQPETPAAPSNEATSHAPPGEIKLSSNHENKPILGPVGCQTSETTIAASAAGSGSSSSRHTLPCAHRHPRGAPTTCCHGIQFPLIGVAGGSHCHQNQPAHHSPPASQPEMCPATAATTGHGAPVTGSVSGSQTGPLVTNGIA</sequence>
<evidence type="ECO:0000256" key="1">
    <source>
        <dbReference type="SAM" id="MobiDB-lite"/>
    </source>
</evidence>
<dbReference type="Proteomes" id="UP000272942">
    <property type="component" value="Unassembled WGS sequence"/>
</dbReference>
<reference evidence="2 3" key="2">
    <citation type="submission" date="2018-11" db="EMBL/GenBank/DDBJ databases">
        <authorList>
            <consortium name="Pathogen Informatics"/>
        </authorList>
    </citation>
    <scope>NUCLEOTIDE SEQUENCE [LARGE SCALE GENOMIC DNA]</scope>
    <source>
        <strain evidence="2 3">Egypt</strain>
    </source>
</reference>
<feature type="compositionally biased region" description="Low complexity" evidence="1">
    <location>
        <begin position="349"/>
        <end position="362"/>
    </location>
</feature>
<feature type="compositionally biased region" description="Polar residues" evidence="1">
    <location>
        <begin position="363"/>
        <end position="378"/>
    </location>
</feature>
<feature type="compositionally biased region" description="Low complexity" evidence="1">
    <location>
        <begin position="283"/>
        <end position="294"/>
    </location>
</feature>
<feature type="region of interest" description="Disordered" evidence="1">
    <location>
        <begin position="205"/>
        <end position="274"/>
    </location>
</feature>
<feature type="region of interest" description="Disordered" evidence="1">
    <location>
        <begin position="330"/>
        <end position="378"/>
    </location>
</feature>
<dbReference type="EMBL" id="UZAN01045688">
    <property type="protein sequence ID" value="VDP83029.1"/>
    <property type="molecule type" value="Genomic_DNA"/>
</dbReference>
<organism evidence="4">
    <name type="scientific">Echinostoma caproni</name>
    <dbReference type="NCBI Taxonomy" id="27848"/>
    <lineage>
        <taxon>Eukaryota</taxon>
        <taxon>Metazoa</taxon>
        <taxon>Spiralia</taxon>
        <taxon>Lophotrochozoa</taxon>
        <taxon>Platyhelminthes</taxon>
        <taxon>Trematoda</taxon>
        <taxon>Digenea</taxon>
        <taxon>Plagiorchiida</taxon>
        <taxon>Echinostomata</taxon>
        <taxon>Echinostomatoidea</taxon>
        <taxon>Echinostomatidae</taxon>
        <taxon>Echinostoma</taxon>
    </lineage>
</organism>
<evidence type="ECO:0000313" key="2">
    <source>
        <dbReference type="EMBL" id="VDP83029.1"/>
    </source>
</evidence>
<keyword evidence="3" id="KW-1185">Reference proteome</keyword>